<keyword evidence="4" id="KW-1015">Disulfide bond</keyword>
<keyword evidence="8" id="KW-1185">Reference proteome</keyword>
<dbReference type="CDD" id="cd14752">
    <property type="entry name" value="GH31_N"/>
    <property type="match status" value="1"/>
</dbReference>
<dbReference type="GO" id="GO:0016020">
    <property type="term" value="C:membrane"/>
    <property type="evidence" value="ECO:0007669"/>
    <property type="project" value="UniProtKB-SubCell"/>
</dbReference>
<dbReference type="Pfam" id="PF21365">
    <property type="entry name" value="Glyco_hydro_31_3rd"/>
    <property type="match status" value="1"/>
</dbReference>
<reference evidence="9" key="1">
    <citation type="submission" date="2023-03" db="UniProtKB">
        <authorList>
            <consortium name="WormBaseParasite"/>
        </authorList>
    </citation>
    <scope>IDENTIFICATION</scope>
</reference>
<dbReference type="AlphaFoldDB" id="A0A9J2QAZ4"/>
<dbReference type="GO" id="GO:0030246">
    <property type="term" value="F:carbohydrate binding"/>
    <property type="evidence" value="ECO:0007669"/>
    <property type="project" value="InterPro"/>
</dbReference>
<comment type="subcellular location">
    <subcellularLocation>
        <location evidence="1">Membrane</location>
    </subcellularLocation>
</comment>
<dbReference type="InterPro" id="IPR017853">
    <property type="entry name" value="GH"/>
</dbReference>
<dbReference type="Gene3D" id="2.60.40.1180">
    <property type="entry name" value="Golgi alpha-mannosidase II"/>
    <property type="match status" value="2"/>
</dbReference>
<evidence type="ECO:0000256" key="6">
    <source>
        <dbReference type="RuleBase" id="RU361185"/>
    </source>
</evidence>
<accession>A0A9J2QAZ4</accession>
<dbReference type="CDD" id="cd00111">
    <property type="entry name" value="Trefoil"/>
    <property type="match status" value="1"/>
</dbReference>
<dbReference type="PROSITE" id="PS51448">
    <property type="entry name" value="P_TREFOIL_2"/>
    <property type="match status" value="1"/>
</dbReference>
<dbReference type="Gene3D" id="3.20.20.80">
    <property type="entry name" value="Glycosidases"/>
    <property type="match status" value="1"/>
</dbReference>
<evidence type="ECO:0000256" key="5">
    <source>
        <dbReference type="PROSITE-ProRule" id="PRU00779"/>
    </source>
</evidence>
<protein>
    <submittedName>
        <fullName evidence="9">P-type domain-containing protein</fullName>
    </submittedName>
</protein>
<comment type="caution">
    <text evidence="5">Lacks conserved residue(s) required for the propagation of feature annotation.</text>
</comment>
<dbReference type="SUPFAM" id="SSF51445">
    <property type="entry name" value="(Trans)glycosidases"/>
    <property type="match status" value="1"/>
</dbReference>
<evidence type="ECO:0000313" key="8">
    <source>
        <dbReference type="Proteomes" id="UP000036681"/>
    </source>
</evidence>
<evidence type="ECO:0000313" key="9">
    <source>
        <dbReference type="WBParaSite" id="ALUE_0001867901-mRNA-1"/>
    </source>
</evidence>
<dbReference type="WBParaSite" id="ALUE_0001867901-mRNA-1">
    <property type="protein sequence ID" value="ALUE_0001867901-mRNA-1"/>
    <property type="gene ID" value="ALUE_0001867901"/>
</dbReference>
<dbReference type="InterPro" id="IPR000322">
    <property type="entry name" value="Glyco_hydro_31_TIM"/>
</dbReference>
<dbReference type="Proteomes" id="UP000036681">
    <property type="component" value="Unplaced"/>
</dbReference>
<organism evidence="8 9">
    <name type="scientific">Ascaris lumbricoides</name>
    <name type="common">Giant roundworm</name>
    <dbReference type="NCBI Taxonomy" id="6252"/>
    <lineage>
        <taxon>Eukaryota</taxon>
        <taxon>Metazoa</taxon>
        <taxon>Ecdysozoa</taxon>
        <taxon>Nematoda</taxon>
        <taxon>Chromadorea</taxon>
        <taxon>Rhabditida</taxon>
        <taxon>Spirurina</taxon>
        <taxon>Ascaridomorpha</taxon>
        <taxon>Ascaridoidea</taxon>
        <taxon>Ascarididae</taxon>
        <taxon>Ascaris</taxon>
    </lineage>
</organism>
<dbReference type="InterPro" id="IPR044913">
    <property type="entry name" value="P_trefoil_dom_sf"/>
</dbReference>
<keyword evidence="6" id="KW-0326">Glycosidase</keyword>
<dbReference type="InterPro" id="IPR013780">
    <property type="entry name" value="Glyco_hydro_b"/>
</dbReference>
<proteinExistence type="inferred from homology"/>
<dbReference type="SUPFAM" id="SSF51011">
    <property type="entry name" value="Glycosyl hydrolase domain"/>
    <property type="match status" value="1"/>
</dbReference>
<dbReference type="SUPFAM" id="SSF74650">
    <property type="entry name" value="Galactose mutarotase-like"/>
    <property type="match status" value="1"/>
</dbReference>
<dbReference type="Gene3D" id="4.10.110.10">
    <property type="entry name" value="Spasmolytic Protein, domain 1"/>
    <property type="match status" value="1"/>
</dbReference>
<dbReference type="InterPro" id="IPR048395">
    <property type="entry name" value="Glyco_hydro_31_C"/>
</dbReference>
<evidence type="ECO:0000256" key="2">
    <source>
        <dbReference type="ARBA" id="ARBA00007806"/>
    </source>
</evidence>
<sequence>MPAPYPNRTKEECERRGCLWDLPSQVYQSCPMCFFPRKSGYISTSSIGNTIKLEKYDDVENPFDTNISPIFFTWNTIANTTLNIRIGPSQRYEPKIDIPRESFQTKESFTIEQSNEIGVFSFKVKRISTNATIWDTSIGGMMFADQFIQIAAFLGSSDLYGIGENTQFRLKHDMMAYITWPIFARDESPPSVFNATQHYSTSNPYGTFPFYIALESDNKAHGVFILNSNAQEFTTGPAPHIIYRTIGGMLDIYFFPGPTPENVVQQYLALIGKPSLPPYWALGFQLGRFGFKSFDEMQQRISEVQKVGIPLDVVYVDRDYMDGYQDFTLKEGWEQLPTYIKHLHDENIYTMLIFDPSIQAESAAFERAITAGARFLEWESEDEVQREVQDLYPLARNTKVMLGVSWPDRHVAFADFSASETAVWWQNEITRFHKQVPFDGMWLSMNEPSNFGTNRAFPEHFDDPNHPNITTLKCPLSGNNSKFDMPPYETYNVYKYNERYLSSNTLCMLALTENGKLYDTKNLYGLKESLITKKALQAVTSKRGAIITRSSFPSSGQYAGHWLGENSATWYDLTSSIVGIQLFNIFGIPFVGADICGYRGNTSEDLCLRWQQLGAFYPLSRNTNSRGTIAQDPAIWPSVAKATLQANLFRYHYLPYLYTLLAEASMSGGTVIRPLFFEFPYDEYARNVSNQFMWGSAILVMPYVMERDHNMEPLNSVHGYLPINATWYSLRENDYGVAAQSGFASHSSTINEFLPVFIRGNSIVPRQSPRATTTASRKNPFELLIALDAKWFRRAAGLLYWDSGDSIDPFYEYRKWQIAYLSSTTQASLVINPAYPQIINAKWFRRAAGLLYWDSGDSIDPFYEYRKWQIAYLSSTTQASLVINPAYPQVMFILPL</sequence>
<dbReference type="CDD" id="cd06602">
    <property type="entry name" value="GH31_MGAM_SI_GAA"/>
    <property type="match status" value="1"/>
</dbReference>
<dbReference type="GO" id="GO:0005975">
    <property type="term" value="P:carbohydrate metabolic process"/>
    <property type="evidence" value="ECO:0007669"/>
    <property type="project" value="InterPro"/>
</dbReference>
<dbReference type="InterPro" id="IPR011013">
    <property type="entry name" value="Gal_mutarotase_sf_dom"/>
</dbReference>
<evidence type="ECO:0000256" key="1">
    <source>
        <dbReference type="ARBA" id="ARBA00004370"/>
    </source>
</evidence>
<feature type="domain" description="P-type" evidence="7">
    <location>
        <begin position="1"/>
        <end position="37"/>
    </location>
</feature>
<dbReference type="Gene3D" id="2.60.40.1760">
    <property type="entry name" value="glycosyl hydrolase (family 31)"/>
    <property type="match status" value="1"/>
</dbReference>
<evidence type="ECO:0000256" key="3">
    <source>
        <dbReference type="ARBA" id="ARBA00023136"/>
    </source>
</evidence>
<dbReference type="PANTHER" id="PTHR22762">
    <property type="entry name" value="ALPHA-GLUCOSIDASE"/>
    <property type="match status" value="1"/>
</dbReference>
<comment type="similarity">
    <text evidence="2 6">Belongs to the glycosyl hydrolase 31 family.</text>
</comment>
<dbReference type="PANTHER" id="PTHR22762:SF94">
    <property type="entry name" value="P-TYPE DOMAIN-CONTAINING PROTEIN"/>
    <property type="match status" value="1"/>
</dbReference>
<keyword evidence="6" id="KW-0378">Hydrolase</keyword>
<dbReference type="GO" id="GO:0004558">
    <property type="term" value="F:alpha-1,4-glucosidase activity"/>
    <property type="evidence" value="ECO:0007669"/>
    <property type="project" value="TreeGrafter"/>
</dbReference>
<keyword evidence="3" id="KW-0472">Membrane</keyword>
<evidence type="ECO:0000256" key="4">
    <source>
        <dbReference type="ARBA" id="ARBA00023157"/>
    </source>
</evidence>
<dbReference type="Pfam" id="PF01055">
    <property type="entry name" value="Glyco_hydro_31_2nd"/>
    <property type="match status" value="1"/>
</dbReference>
<dbReference type="InterPro" id="IPR000519">
    <property type="entry name" value="P_trefoil_dom"/>
</dbReference>
<evidence type="ECO:0000259" key="7">
    <source>
        <dbReference type="PROSITE" id="PS51448"/>
    </source>
</evidence>
<name>A0A9J2QAZ4_ASCLU</name>